<evidence type="ECO:0000256" key="1">
    <source>
        <dbReference type="ARBA" id="ARBA00001917"/>
    </source>
</evidence>
<dbReference type="CDD" id="cd02136">
    <property type="entry name" value="PnbA_NfnB-like"/>
    <property type="match status" value="1"/>
</dbReference>
<keyword evidence="5" id="KW-0560">Oxidoreductase</keyword>
<feature type="domain" description="Nitroreductase" evidence="6">
    <location>
        <begin position="20"/>
        <end position="212"/>
    </location>
</feature>
<dbReference type="Pfam" id="PF00881">
    <property type="entry name" value="Nitroreductase"/>
    <property type="match status" value="1"/>
</dbReference>
<dbReference type="OrthoDB" id="9798230at2"/>
<evidence type="ECO:0000313" key="7">
    <source>
        <dbReference type="EMBL" id="TVT25094.1"/>
    </source>
</evidence>
<sequence length="241" mass="26823">MNDTTTEFAPAAATVEEALLTRRSVRAFLPTPVPRAEVERLLALASRSASNSNCQPWHVHVLTGESKRRLTEALWKALDADGRVAEREYPFQPAPEDWEEPFRTRRRIFGEGLYRDTLGIAAHDAEGRLGHHRRNYDFFGAPVGLILTVSRRPLAGALIDAGLFLQALMLAARHAGLDTCPQASFIDFYPVLRRQLNIPDDQLIVCGVALGYADREHCLSGYRTAREPVGEFTTFHSGELG</sequence>
<comment type="cofactor">
    <cofactor evidence="1">
        <name>FMN</name>
        <dbReference type="ChEBI" id="CHEBI:58210"/>
    </cofactor>
</comment>
<dbReference type="EMBL" id="VJZA01000004">
    <property type="protein sequence ID" value="TVT25094.1"/>
    <property type="molecule type" value="Genomic_DNA"/>
</dbReference>
<dbReference type="InterPro" id="IPR029479">
    <property type="entry name" value="Nitroreductase"/>
</dbReference>
<dbReference type="Proteomes" id="UP000318578">
    <property type="component" value="Unassembled WGS sequence"/>
</dbReference>
<keyword evidence="3" id="KW-0285">Flavoprotein</keyword>
<evidence type="ECO:0000256" key="2">
    <source>
        <dbReference type="ARBA" id="ARBA00007118"/>
    </source>
</evidence>
<organism evidence="7 8">
    <name type="scientific">Amycolatopsis acidiphila</name>
    <dbReference type="NCBI Taxonomy" id="715473"/>
    <lineage>
        <taxon>Bacteria</taxon>
        <taxon>Bacillati</taxon>
        <taxon>Actinomycetota</taxon>
        <taxon>Actinomycetes</taxon>
        <taxon>Pseudonocardiales</taxon>
        <taxon>Pseudonocardiaceae</taxon>
        <taxon>Amycolatopsis</taxon>
    </lineage>
</organism>
<reference evidence="7 8" key="1">
    <citation type="submission" date="2019-07" db="EMBL/GenBank/DDBJ databases">
        <title>New species of Amycolatopsis and Streptomyces.</title>
        <authorList>
            <person name="Duangmal K."/>
            <person name="Teo W.F.A."/>
            <person name="Lipun K."/>
        </authorList>
    </citation>
    <scope>NUCLEOTIDE SEQUENCE [LARGE SCALE GENOMIC DNA]</scope>
    <source>
        <strain evidence="7 8">JCM 30562</strain>
    </source>
</reference>
<dbReference type="PANTHER" id="PTHR43673:SF2">
    <property type="entry name" value="NITROREDUCTASE"/>
    <property type="match status" value="1"/>
</dbReference>
<keyword evidence="4" id="KW-0288">FMN</keyword>
<name>A0A558ALG1_9PSEU</name>
<dbReference type="GO" id="GO:0016491">
    <property type="term" value="F:oxidoreductase activity"/>
    <property type="evidence" value="ECO:0007669"/>
    <property type="project" value="UniProtKB-KW"/>
</dbReference>
<dbReference type="Gene3D" id="3.40.109.10">
    <property type="entry name" value="NADH Oxidase"/>
    <property type="match status" value="1"/>
</dbReference>
<dbReference type="PANTHER" id="PTHR43673">
    <property type="entry name" value="NAD(P)H NITROREDUCTASE YDGI-RELATED"/>
    <property type="match status" value="1"/>
</dbReference>
<dbReference type="RefSeq" id="WP_144634030.1">
    <property type="nucleotide sequence ID" value="NZ_BNAX01000015.1"/>
</dbReference>
<protein>
    <submittedName>
        <fullName evidence="7">Nitroreductase</fullName>
    </submittedName>
</protein>
<evidence type="ECO:0000259" key="6">
    <source>
        <dbReference type="Pfam" id="PF00881"/>
    </source>
</evidence>
<evidence type="ECO:0000256" key="3">
    <source>
        <dbReference type="ARBA" id="ARBA00022630"/>
    </source>
</evidence>
<accession>A0A558ALG1</accession>
<evidence type="ECO:0000256" key="4">
    <source>
        <dbReference type="ARBA" id="ARBA00022643"/>
    </source>
</evidence>
<evidence type="ECO:0000256" key="5">
    <source>
        <dbReference type="ARBA" id="ARBA00023002"/>
    </source>
</evidence>
<comment type="caution">
    <text evidence="7">The sequence shown here is derived from an EMBL/GenBank/DDBJ whole genome shotgun (WGS) entry which is preliminary data.</text>
</comment>
<dbReference type="AlphaFoldDB" id="A0A558ALG1"/>
<comment type="similarity">
    <text evidence="2">Belongs to the nitroreductase family.</text>
</comment>
<proteinExistence type="inferred from homology"/>
<keyword evidence="8" id="KW-1185">Reference proteome</keyword>
<dbReference type="SUPFAM" id="SSF55469">
    <property type="entry name" value="FMN-dependent nitroreductase-like"/>
    <property type="match status" value="1"/>
</dbReference>
<gene>
    <name evidence="7" type="ORF">FNH06_04565</name>
</gene>
<evidence type="ECO:0000313" key="8">
    <source>
        <dbReference type="Proteomes" id="UP000318578"/>
    </source>
</evidence>
<dbReference type="InterPro" id="IPR000415">
    <property type="entry name" value="Nitroreductase-like"/>
</dbReference>